<feature type="region of interest" description="Disordered" evidence="3">
    <location>
        <begin position="1"/>
        <end position="22"/>
    </location>
</feature>
<dbReference type="GO" id="GO:0014069">
    <property type="term" value="C:postsynaptic density"/>
    <property type="evidence" value="ECO:0007669"/>
    <property type="project" value="TreeGrafter"/>
</dbReference>
<reference evidence="6 7" key="1">
    <citation type="submission" date="2025-04" db="UniProtKB">
        <authorList>
            <consortium name="RefSeq"/>
        </authorList>
    </citation>
    <scope>IDENTIFICATION</scope>
</reference>
<dbReference type="InterPro" id="IPR043446">
    <property type="entry name" value="Neurabin-like"/>
</dbReference>
<dbReference type="Pfam" id="PF00536">
    <property type="entry name" value="SAM_1"/>
    <property type="match status" value="1"/>
</dbReference>
<dbReference type="PANTHER" id="PTHR16154:SF22">
    <property type="entry name" value="NEURABIN-1"/>
    <property type="match status" value="1"/>
</dbReference>
<organism evidence="5 7">
    <name type="scientific">Clupea harengus</name>
    <name type="common">Atlantic herring</name>
    <dbReference type="NCBI Taxonomy" id="7950"/>
    <lineage>
        <taxon>Eukaryota</taxon>
        <taxon>Metazoa</taxon>
        <taxon>Chordata</taxon>
        <taxon>Craniata</taxon>
        <taxon>Vertebrata</taxon>
        <taxon>Euteleostomi</taxon>
        <taxon>Actinopterygii</taxon>
        <taxon>Neopterygii</taxon>
        <taxon>Teleostei</taxon>
        <taxon>Clupei</taxon>
        <taxon>Clupeiformes</taxon>
        <taxon>Clupeoidei</taxon>
        <taxon>Clupeidae</taxon>
        <taxon>Clupea</taxon>
    </lineage>
</organism>
<evidence type="ECO:0000313" key="7">
    <source>
        <dbReference type="RefSeq" id="XP_031442168.1"/>
    </source>
</evidence>
<evidence type="ECO:0000259" key="4">
    <source>
        <dbReference type="PROSITE" id="PS50105"/>
    </source>
</evidence>
<dbReference type="GeneID" id="116225005"/>
<dbReference type="RefSeq" id="XP_031442167.1">
    <property type="nucleotide sequence ID" value="XM_031586307.2"/>
</dbReference>
<evidence type="ECO:0000313" key="5">
    <source>
        <dbReference type="Proteomes" id="UP000515152"/>
    </source>
</evidence>
<dbReference type="AlphaFoldDB" id="A0A6P8GUF4"/>
<dbReference type="OrthoDB" id="62701at2759"/>
<dbReference type="SMART" id="SM00454">
    <property type="entry name" value="SAM"/>
    <property type="match status" value="1"/>
</dbReference>
<keyword evidence="5" id="KW-1185">Reference proteome</keyword>
<evidence type="ECO:0000313" key="6">
    <source>
        <dbReference type="RefSeq" id="XP_031442167.1"/>
    </source>
</evidence>
<gene>
    <name evidence="6 7" type="primary">LOC116225005</name>
</gene>
<dbReference type="KEGG" id="char:116225005"/>
<keyword evidence="1" id="KW-0597">Phosphoprotein</keyword>
<dbReference type="PROSITE" id="PS50105">
    <property type="entry name" value="SAM_DOMAIN"/>
    <property type="match status" value="1"/>
</dbReference>
<dbReference type="RefSeq" id="XP_031442168.1">
    <property type="nucleotide sequence ID" value="XM_031586308.2"/>
</dbReference>
<dbReference type="GO" id="GO:0051015">
    <property type="term" value="F:actin filament binding"/>
    <property type="evidence" value="ECO:0007669"/>
    <property type="project" value="TreeGrafter"/>
</dbReference>
<dbReference type="PANTHER" id="PTHR16154">
    <property type="entry name" value="NEURABIN"/>
    <property type="match status" value="1"/>
</dbReference>
<dbReference type="FunFam" id="1.10.150.50:FF:000008">
    <property type="entry name" value="Neurabin-1 isoform 1-like protein"/>
    <property type="match status" value="1"/>
</dbReference>
<sequence>MIDDEVLDDGQPPKQHHWQNQSVSDWTCQQVGRWLTGLSLEKYIPEFTAKNVDGEQLLQLDSGALKDLGVESLLDRGLIKKKLKDLKAIMEKARRNREKLEKQREKLRKKEQEQLQKQTRKSSRSSSDPPEGATD</sequence>
<keyword evidence="2" id="KW-0175">Coiled coil</keyword>
<feature type="region of interest" description="Disordered" evidence="3">
    <location>
        <begin position="94"/>
        <end position="135"/>
    </location>
</feature>
<dbReference type="Proteomes" id="UP000515152">
    <property type="component" value="Chromosome 19"/>
</dbReference>
<name>A0A6P8GUF4_CLUHA</name>
<evidence type="ECO:0000256" key="1">
    <source>
        <dbReference type="ARBA" id="ARBA00022553"/>
    </source>
</evidence>
<dbReference type="Gene3D" id="1.10.150.50">
    <property type="entry name" value="Transcription Factor, Ets-1"/>
    <property type="match status" value="1"/>
</dbReference>
<dbReference type="GO" id="GO:0007015">
    <property type="term" value="P:actin filament organization"/>
    <property type="evidence" value="ECO:0007669"/>
    <property type="project" value="TreeGrafter"/>
</dbReference>
<dbReference type="GO" id="GO:0019722">
    <property type="term" value="P:calcium-mediated signaling"/>
    <property type="evidence" value="ECO:0007669"/>
    <property type="project" value="TreeGrafter"/>
</dbReference>
<dbReference type="GO" id="GO:0030425">
    <property type="term" value="C:dendrite"/>
    <property type="evidence" value="ECO:0007669"/>
    <property type="project" value="TreeGrafter"/>
</dbReference>
<evidence type="ECO:0000256" key="3">
    <source>
        <dbReference type="SAM" id="MobiDB-lite"/>
    </source>
</evidence>
<evidence type="ECO:0000256" key="2">
    <source>
        <dbReference type="ARBA" id="ARBA00023054"/>
    </source>
</evidence>
<feature type="compositionally biased region" description="Basic and acidic residues" evidence="3">
    <location>
        <begin position="94"/>
        <end position="114"/>
    </location>
</feature>
<accession>A0A6P8GUF4</accession>
<dbReference type="SUPFAM" id="SSF47769">
    <property type="entry name" value="SAM/Pointed domain"/>
    <property type="match status" value="1"/>
</dbReference>
<protein>
    <submittedName>
        <fullName evidence="6 7">Neurabin-1-like</fullName>
    </submittedName>
</protein>
<dbReference type="InterPro" id="IPR013761">
    <property type="entry name" value="SAM/pointed_sf"/>
</dbReference>
<feature type="domain" description="SAM" evidence="4">
    <location>
        <begin position="26"/>
        <end position="89"/>
    </location>
</feature>
<dbReference type="GO" id="GO:0005737">
    <property type="term" value="C:cytoplasm"/>
    <property type="evidence" value="ECO:0007669"/>
    <property type="project" value="TreeGrafter"/>
</dbReference>
<dbReference type="GO" id="GO:0015629">
    <property type="term" value="C:actin cytoskeleton"/>
    <property type="evidence" value="ECO:0007669"/>
    <property type="project" value="TreeGrafter"/>
</dbReference>
<dbReference type="GO" id="GO:0031175">
    <property type="term" value="P:neuron projection development"/>
    <property type="evidence" value="ECO:0007669"/>
    <property type="project" value="TreeGrafter"/>
</dbReference>
<proteinExistence type="predicted"/>
<dbReference type="InterPro" id="IPR001660">
    <property type="entry name" value="SAM"/>
</dbReference>